<name>A0A364XVT3_9BACT</name>
<dbReference type="EMBL" id="QMFY01000018">
    <property type="protein sequence ID" value="RAV98437.1"/>
    <property type="molecule type" value="Genomic_DNA"/>
</dbReference>
<dbReference type="PROSITE" id="PS51154">
    <property type="entry name" value="MACRO"/>
    <property type="match status" value="1"/>
</dbReference>
<dbReference type="InterPro" id="IPR002589">
    <property type="entry name" value="Macro_dom"/>
</dbReference>
<dbReference type="AlphaFoldDB" id="A0A364XVT3"/>
<sequence>MTISLKQFELTLVDVQVELCEAWKYFFKEFSGVIIHHGKFQEVKEFDCLVSPANSFGLMDGGIDLAIRNYFGMQIQENVRKVIEEDFYGEQPVGSSIIVDTGNENHPFLAHTPTMRVPSDISNTDNVYNATFAMLRAVANHNKHDARKIKKILCPGLGTATGRVSPKEAARQMVLAYRNFINPSTNLVWPDLMKRNREVMKSDE</sequence>
<dbReference type="SMART" id="SM00506">
    <property type="entry name" value="A1pp"/>
    <property type="match status" value="1"/>
</dbReference>
<dbReference type="PANTHER" id="PTHR34413">
    <property type="entry name" value="PROPHAGE TAIL FIBER ASSEMBLY PROTEIN HOMOLOG TFAE-RELATED-RELATED"/>
    <property type="match status" value="1"/>
</dbReference>
<accession>A0A364XVT3</accession>
<evidence type="ECO:0000259" key="1">
    <source>
        <dbReference type="PROSITE" id="PS51154"/>
    </source>
</evidence>
<dbReference type="RefSeq" id="WP_112749521.1">
    <property type="nucleotide sequence ID" value="NZ_QMFY01000018.1"/>
</dbReference>
<dbReference type="InterPro" id="IPR043472">
    <property type="entry name" value="Macro_dom-like"/>
</dbReference>
<organism evidence="2 3">
    <name type="scientific">Pseudochryseolinea flava</name>
    <dbReference type="NCBI Taxonomy" id="2059302"/>
    <lineage>
        <taxon>Bacteria</taxon>
        <taxon>Pseudomonadati</taxon>
        <taxon>Bacteroidota</taxon>
        <taxon>Cytophagia</taxon>
        <taxon>Cytophagales</taxon>
        <taxon>Fulvivirgaceae</taxon>
        <taxon>Pseudochryseolinea</taxon>
    </lineage>
</organism>
<dbReference type="Gene3D" id="3.40.220.10">
    <property type="entry name" value="Leucine Aminopeptidase, subunit E, domain 1"/>
    <property type="match status" value="1"/>
</dbReference>
<keyword evidence="3" id="KW-1185">Reference proteome</keyword>
<reference evidence="2 3" key="1">
    <citation type="submission" date="2018-06" db="EMBL/GenBank/DDBJ databases">
        <title>Chryseolinea flavus sp. nov., a member of the phylum Bacteroidetes isolated from soil.</title>
        <authorList>
            <person name="Li Y."/>
            <person name="Wang J."/>
        </authorList>
    </citation>
    <scope>NUCLEOTIDE SEQUENCE [LARGE SCALE GENOMIC DNA]</scope>
    <source>
        <strain evidence="2 3">SDU1-6</strain>
    </source>
</reference>
<protein>
    <submittedName>
        <fullName evidence="2">Phage tail protein</fullName>
    </submittedName>
</protein>
<dbReference type="OrthoDB" id="1336276at2"/>
<evidence type="ECO:0000313" key="2">
    <source>
        <dbReference type="EMBL" id="RAV98437.1"/>
    </source>
</evidence>
<feature type="domain" description="Macro" evidence="1">
    <location>
        <begin position="1"/>
        <end position="204"/>
    </location>
</feature>
<comment type="caution">
    <text evidence="2">The sequence shown here is derived from an EMBL/GenBank/DDBJ whole genome shotgun (WGS) entry which is preliminary data.</text>
</comment>
<dbReference type="PANTHER" id="PTHR34413:SF2">
    <property type="entry name" value="PROPHAGE TAIL FIBER ASSEMBLY PROTEIN HOMOLOG TFAE-RELATED"/>
    <property type="match status" value="1"/>
</dbReference>
<evidence type="ECO:0000313" key="3">
    <source>
        <dbReference type="Proteomes" id="UP000251889"/>
    </source>
</evidence>
<gene>
    <name evidence="2" type="ORF">DQQ10_24235</name>
</gene>
<dbReference type="InterPro" id="IPR051220">
    <property type="entry name" value="TFA_Chaperone"/>
</dbReference>
<dbReference type="Proteomes" id="UP000251889">
    <property type="component" value="Unassembled WGS sequence"/>
</dbReference>
<dbReference type="SUPFAM" id="SSF52949">
    <property type="entry name" value="Macro domain-like"/>
    <property type="match status" value="1"/>
</dbReference>
<proteinExistence type="predicted"/>
<dbReference type="Pfam" id="PF01661">
    <property type="entry name" value="Macro"/>
    <property type="match status" value="1"/>
</dbReference>